<dbReference type="PANTHER" id="PTHR23402">
    <property type="entry name" value="PROTEASE FAMILY C15 PYROGLUTAMYL-PEPTIDASE I-RELATED"/>
    <property type="match status" value="1"/>
</dbReference>
<evidence type="ECO:0000313" key="6">
    <source>
        <dbReference type="EMBL" id="PMD18120.1"/>
    </source>
</evidence>
<name>A0A2J6PVS0_9HELO</name>
<dbReference type="Pfam" id="PF01470">
    <property type="entry name" value="Peptidase_C15"/>
    <property type="match status" value="1"/>
</dbReference>
<accession>A0A2J6PVS0</accession>
<dbReference type="OrthoDB" id="407146at2759"/>
<keyword evidence="7" id="KW-1185">Reference proteome</keyword>
<keyword evidence="5" id="KW-0788">Thiol protease</keyword>
<organism evidence="6 7">
    <name type="scientific">Hyaloscypha hepaticicola</name>
    <dbReference type="NCBI Taxonomy" id="2082293"/>
    <lineage>
        <taxon>Eukaryota</taxon>
        <taxon>Fungi</taxon>
        <taxon>Dikarya</taxon>
        <taxon>Ascomycota</taxon>
        <taxon>Pezizomycotina</taxon>
        <taxon>Leotiomycetes</taxon>
        <taxon>Helotiales</taxon>
        <taxon>Hyaloscyphaceae</taxon>
        <taxon>Hyaloscypha</taxon>
    </lineage>
</organism>
<dbReference type="InterPro" id="IPR000816">
    <property type="entry name" value="Peptidase_C15"/>
</dbReference>
<proteinExistence type="inferred from homology"/>
<dbReference type="InterPro" id="IPR016125">
    <property type="entry name" value="Peptidase_C15-like"/>
</dbReference>
<keyword evidence="4" id="KW-0378">Hydrolase</keyword>
<protein>
    <submittedName>
        <fullName evidence="6">Putative pyroglutamyl peptidase type I</fullName>
    </submittedName>
</protein>
<dbReference type="EMBL" id="KZ613496">
    <property type="protein sequence ID" value="PMD18120.1"/>
    <property type="molecule type" value="Genomic_DNA"/>
</dbReference>
<reference evidence="6 7" key="1">
    <citation type="submission" date="2016-05" db="EMBL/GenBank/DDBJ databases">
        <title>A degradative enzymes factory behind the ericoid mycorrhizal symbiosis.</title>
        <authorList>
            <consortium name="DOE Joint Genome Institute"/>
            <person name="Martino E."/>
            <person name="Morin E."/>
            <person name="Grelet G."/>
            <person name="Kuo A."/>
            <person name="Kohler A."/>
            <person name="Daghino S."/>
            <person name="Barry K."/>
            <person name="Choi C."/>
            <person name="Cichocki N."/>
            <person name="Clum A."/>
            <person name="Copeland A."/>
            <person name="Hainaut M."/>
            <person name="Haridas S."/>
            <person name="Labutti K."/>
            <person name="Lindquist E."/>
            <person name="Lipzen A."/>
            <person name="Khouja H.-R."/>
            <person name="Murat C."/>
            <person name="Ohm R."/>
            <person name="Olson A."/>
            <person name="Spatafora J."/>
            <person name="Veneault-Fourrey C."/>
            <person name="Henrissat B."/>
            <person name="Grigoriev I."/>
            <person name="Martin F."/>
            <person name="Perotto S."/>
        </authorList>
    </citation>
    <scope>NUCLEOTIDE SEQUENCE [LARGE SCALE GENOMIC DNA]</scope>
    <source>
        <strain evidence="6 7">UAMH 7357</strain>
    </source>
</reference>
<dbReference type="AlphaFoldDB" id="A0A2J6PVS0"/>
<gene>
    <name evidence="6" type="ORF">NA56DRAFT_648267</name>
</gene>
<evidence type="ECO:0000256" key="2">
    <source>
        <dbReference type="ARBA" id="ARBA00022490"/>
    </source>
</evidence>
<dbReference type="Proteomes" id="UP000235672">
    <property type="component" value="Unassembled WGS sequence"/>
</dbReference>
<evidence type="ECO:0000256" key="5">
    <source>
        <dbReference type="ARBA" id="ARBA00022807"/>
    </source>
</evidence>
<dbReference type="InterPro" id="IPR036440">
    <property type="entry name" value="Peptidase_C15-like_sf"/>
</dbReference>
<evidence type="ECO:0000256" key="1">
    <source>
        <dbReference type="ARBA" id="ARBA00006641"/>
    </source>
</evidence>
<dbReference type="GO" id="GO:0005829">
    <property type="term" value="C:cytosol"/>
    <property type="evidence" value="ECO:0007669"/>
    <property type="project" value="InterPro"/>
</dbReference>
<dbReference type="CDD" id="cd00501">
    <property type="entry name" value="Peptidase_C15"/>
    <property type="match status" value="1"/>
</dbReference>
<keyword evidence="3" id="KW-0645">Protease</keyword>
<dbReference type="GO" id="GO:0006508">
    <property type="term" value="P:proteolysis"/>
    <property type="evidence" value="ECO:0007669"/>
    <property type="project" value="UniProtKB-KW"/>
</dbReference>
<evidence type="ECO:0000256" key="3">
    <source>
        <dbReference type="ARBA" id="ARBA00022670"/>
    </source>
</evidence>
<dbReference type="SUPFAM" id="SSF53182">
    <property type="entry name" value="Pyrrolidone carboxyl peptidase (pyroglutamate aminopeptidase)"/>
    <property type="match status" value="1"/>
</dbReference>
<sequence length="245" mass="28060">MGSNPHELLSQEEEITVLVTGFSPFRAQYPLNPSWEIAKSLPQFLPPPTSPTADLSVIASNAPVRILVHPEPIKVAYRTVRELVPKLWEGRRIDYCVHIGMASGRRFYSVERRGHRDGYGMEDVDNELLGDHARKKIEGDEWIWYGLPEILVSDADVDDVWRRWRIALPSTDVRISEDAGRYLCDFIYYSSLAHLTKKEEKRRVVFLHVPVDSNTEAIKTGIEVTLELIRALVQSGRVKRLVKQD</sequence>
<evidence type="ECO:0000256" key="4">
    <source>
        <dbReference type="ARBA" id="ARBA00022801"/>
    </source>
</evidence>
<dbReference type="Gene3D" id="3.40.630.20">
    <property type="entry name" value="Peptidase C15, pyroglutamyl peptidase I-like"/>
    <property type="match status" value="1"/>
</dbReference>
<comment type="similarity">
    <text evidence="1">Belongs to the peptidase C15 family.</text>
</comment>
<dbReference type="GO" id="GO:0016920">
    <property type="term" value="F:pyroglutamyl-peptidase activity"/>
    <property type="evidence" value="ECO:0007669"/>
    <property type="project" value="InterPro"/>
</dbReference>
<evidence type="ECO:0000313" key="7">
    <source>
        <dbReference type="Proteomes" id="UP000235672"/>
    </source>
</evidence>
<keyword evidence="2" id="KW-0963">Cytoplasm</keyword>
<dbReference type="PANTHER" id="PTHR23402:SF1">
    <property type="entry name" value="PYROGLUTAMYL-PEPTIDASE I"/>
    <property type="match status" value="1"/>
</dbReference>